<name>A0AA39R836_9LECA</name>
<dbReference type="Pfam" id="PF01636">
    <property type="entry name" value="APH"/>
    <property type="match status" value="1"/>
</dbReference>
<dbReference type="InterPro" id="IPR041726">
    <property type="entry name" value="ACAD10_11_N"/>
</dbReference>
<accession>A0AA39R836</accession>
<sequence length="373" mass="41383">MAGAVRQPIDIASLSSYLGKNVHEIQLPISVKQFGYGQSNPTYQLTAADGGKYVLRKKPPGKLLSRTAHRVDREYAIIHALEKTDIPVPKAYCQCDDPAVIGTEFYIMEFLDGRIFEDPSIPSVSAKDRNEMWHDAIRTLAKLHRIDPSSVGLASFGKPTGFYNRQIKTFSTISSSQAQAVDVESKVPVGQIPHYEATVAFLRDPKTQPKDRGTLIHGDYKIDNLVYHKTEPRVIGILDWEMSTIGHPLSDLSNLLTPYCFAVNPPNSALSRRTSPAFIPSTQTPGLPTRSQCVNWYREVAGWDPAPEMDWGDAFATFRNSVIMQGIAARYALRQASSAQANEIGGLMGPYGEFSWGLIERWKEKAARKGAKL</sequence>
<gene>
    <name evidence="2" type="ORF">JMJ35_001468</name>
</gene>
<dbReference type="InterPro" id="IPR052898">
    <property type="entry name" value="ACAD10-like"/>
</dbReference>
<dbReference type="InterPro" id="IPR011009">
    <property type="entry name" value="Kinase-like_dom_sf"/>
</dbReference>
<dbReference type="EMBL" id="JAFEKC020000003">
    <property type="protein sequence ID" value="KAK0515434.1"/>
    <property type="molecule type" value="Genomic_DNA"/>
</dbReference>
<dbReference type="PANTHER" id="PTHR47829">
    <property type="entry name" value="HYDROLASE, PUTATIVE (AFU_ORTHOLOGUE AFUA_1G12880)-RELATED"/>
    <property type="match status" value="1"/>
</dbReference>
<proteinExistence type="predicted"/>
<protein>
    <recommendedName>
        <fullName evidence="1">Aminoglycoside phosphotransferase domain-containing protein</fullName>
    </recommendedName>
</protein>
<dbReference type="SUPFAM" id="SSF56112">
    <property type="entry name" value="Protein kinase-like (PK-like)"/>
    <property type="match status" value="1"/>
</dbReference>
<evidence type="ECO:0000313" key="3">
    <source>
        <dbReference type="Proteomes" id="UP001166286"/>
    </source>
</evidence>
<dbReference type="PANTHER" id="PTHR47829:SF1">
    <property type="entry name" value="HAD FAMILY PHOSPHATASE"/>
    <property type="match status" value="1"/>
</dbReference>
<feature type="domain" description="Aminoglycoside phosphotransferase" evidence="1">
    <location>
        <begin position="31"/>
        <end position="263"/>
    </location>
</feature>
<dbReference type="Proteomes" id="UP001166286">
    <property type="component" value="Unassembled WGS sequence"/>
</dbReference>
<keyword evidence="3" id="KW-1185">Reference proteome</keyword>
<dbReference type="Gene3D" id="3.90.1200.10">
    <property type="match status" value="1"/>
</dbReference>
<dbReference type="InterPro" id="IPR002575">
    <property type="entry name" value="Aminoglycoside_PTrfase"/>
</dbReference>
<dbReference type="Gene3D" id="3.30.200.20">
    <property type="entry name" value="Phosphorylase Kinase, domain 1"/>
    <property type="match status" value="1"/>
</dbReference>
<comment type="caution">
    <text evidence="2">The sequence shown here is derived from an EMBL/GenBank/DDBJ whole genome shotgun (WGS) entry which is preliminary data.</text>
</comment>
<evidence type="ECO:0000313" key="2">
    <source>
        <dbReference type="EMBL" id="KAK0515434.1"/>
    </source>
</evidence>
<reference evidence="2" key="1">
    <citation type="submission" date="2023-03" db="EMBL/GenBank/DDBJ databases">
        <title>Complete genome of Cladonia borealis.</title>
        <authorList>
            <person name="Park H."/>
        </authorList>
    </citation>
    <scope>NUCLEOTIDE SEQUENCE</scope>
    <source>
        <strain evidence="2">ANT050790</strain>
    </source>
</reference>
<dbReference type="AlphaFoldDB" id="A0AA39R836"/>
<organism evidence="2 3">
    <name type="scientific">Cladonia borealis</name>
    <dbReference type="NCBI Taxonomy" id="184061"/>
    <lineage>
        <taxon>Eukaryota</taxon>
        <taxon>Fungi</taxon>
        <taxon>Dikarya</taxon>
        <taxon>Ascomycota</taxon>
        <taxon>Pezizomycotina</taxon>
        <taxon>Lecanoromycetes</taxon>
        <taxon>OSLEUM clade</taxon>
        <taxon>Lecanoromycetidae</taxon>
        <taxon>Lecanorales</taxon>
        <taxon>Lecanorineae</taxon>
        <taxon>Cladoniaceae</taxon>
        <taxon>Cladonia</taxon>
    </lineage>
</organism>
<dbReference type="CDD" id="cd05154">
    <property type="entry name" value="ACAD10_11_N-like"/>
    <property type="match status" value="1"/>
</dbReference>
<evidence type="ECO:0000259" key="1">
    <source>
        <dbReference type="Pfam" id="PF01636"/>
    </source>
</evidence>